<organism evidence="2">
    <name type="scientific">Cacopsylla melanoneura</name>
    <dbReference type="NCBI Taxonomy" id="428564"/>
    <lineage>
        <taxon>Eukaryota</taxon>
        <taxon>Metazoa</taxon>
        <taxon>Ecdysozoa</taxon>
        <taxon>Arthropoda</taxon>
        <taxon>Hexapoda</taxon>
        <taxon>Insecta</taxon>
        <taxon>Pterygota</taxon>
        <taxon>Neoptera</taxon>
        <taxon>Paraneoptera</taxon>
        <taxon>Hemiptera</taxon>
        <taxon>Sternorrhyncha</taxon>
        <taxon>Psylloidea</taxon>
        <taxon>Psyllidae</taxon>
        <taxon>Psyllinae</taxon>
        <taxon>Cacopsylla</taxon>
    </lineage>
</organism>
<feature type="compositionally biased region" description="Basic residues" evidence="1">
    <location>
        <begin position="79"/>
        <end position="89"/>
    </location>
</feature>
<dbReference type="AlphaFoldDB" id="A0A8D9E5R9"/>
<dbReference type="EMBL" id="HBUF01419019">
    <property type="protein sequence ID" value="CAG6740414.1"/>
    <property type="molecule type" value="Transcribed_RNA"/>
</dbReference>
<protein>
    <submittedName>
        <fullName evidence="2">Uncharacterized protein</fullName>
    </submittedName>
</protein>
<evidence type="ECO:0000313" key="2">
    <source>
        <dbReference type="EMBL" id="CAG6740414.1"/>
    </source>
</evidence>
<evidence type="ECO:0000256" key="1">
    <source>
        <dbReference type="SAM" id="MobiDB-lite"/>
    </source>
</evidence>
<name>A0A8D9E5R9_9HEMI</name>
<proteinExistence type="predicted"/>
<sequence>MIMIKGQIEFFTFSKVVLSTDHKETHQNKNNKFYSSQVWCEGCLKLMDFKQPCFALRASLVFPGNNTLRKRNQTDILIRSKKKKNKVRKGITNQKIDNKKH</sequence>
<reference evidence="2" key="1">
    <citation type="submission" date="2021-05" db="EMBL/GenBank/DDBJ databases">
        <authorList>
            <person name="Alioto T."/>
            <person name="Alioto T."/>
            <person name="Gomez Garrido J."/>
        </authorList>
    </citation>
    <scope>NUCLEOTIDE SEQUENCE</scope>
</reference>
<accession>A0A8D9E5R9</accession>
<feature type="region of interest" description="Disordered" evidence="1">
    <location>
        <begin position="78"/>
        <end position="101"/>
    </location>
</feature>